<sequence length="108" mass="12771">MKKWLVSKMHELKLEVEDEEEEDQYEEQELNEEGDREDEGEQEQNEKEDGVSGTVRILDPVSKKRKGRPRSLRIKRRKRTANKNCISIVLMLPHEPKSLVQVSSNNRR</sequence>
<reference evidence="2" key="1">
    <citation type="journal article" date="2023" name="GigaByte">
        <title>Genome assembly of the bearded iris, Iris pallida Lam.</title>
        <authorList>
            <person name="Bruccoleri R.E."/>
            <person name="Oakeley E.J."/>
            <person name="Faust A.M.E."/>
            <person name="Altorfer M."/>
            <person name="Dessus-Babus S."/>
            <person name="Burckhardt D."/>
            <person name="Oertli M."/>
            <person name="Naumann U."/>
            <person name="Petersen F."/>
            <person name="Wong J."/>
        </authorList>
    </citation>
    <scope>NUCLEOTIDE SEQUENCE</scope>
    <source>
        <strain evidence="2">GSM-AAB239-AS_SAM_17_03QT</strain>
    </source>
</reference>
<organism evidence="2 3">
    <name type="scientific">Iris pallida</name>
    <name type="common">Sweet iris</name>
    <dbReference type="NCBI Taxonomy" id="29817"/>
    <lineage>
        <taxon>Eukaryota</taxon>
        <taxon>Viridiplantae</taxon>
        <taxon>Streptophyta</taxon>
        <taxon>Embryophyta</taxon>
        <taxon>Tracheophyta</taxon>
        <taxon>Spermatophyta</taxon>
        <taxon>Magnoliopsida</taxon>
        <taxon>Liliopsida</taxon>
        <taxon>Asparagales</taxon>
        <taxon>Iridaceae</taxon>
        <taxon>Iridoideae</taxon>
        <taxon>Irideae</taxon>
        <taxon>Iris</taxon>
    </lineage>
</organism>
<protein>
    <submittedName>
        <fullName evidence="2">Uncharacterized protein</fullName>
    </submittedName>
</protein>
<evidence type="ECO:0000313" key="3">
    <source>
        <dbReference type="Proteomes" id="UP001140949"/>
    </source>
</evidence>
<gene>
    <name evidence="2" type="ORF">M6B38_301865</name>
</gene>
<feature type="region of interest" description="Disordered" evidence="1">
    <location>
        <begin position="13"/>
        <end position="79"/>
    </location>
</feature>
<reference evidence="2" key="2">
    <citation type="submission" date="2023-04" db="EMBL/GenBank/DDBJ databases">
        <authorList>
            <person name="Bruccoleri R.E."/>
            <person name="Oakeley E.J."/>
            <person name="Faust A.-M."/>
            <person name="Dessus-Babus S."/>
            <person name="Altorfer M."/>
            <person name="Burckhardt D."/>
            <person name="Oertli M."/>
            <person name="Naumann U."/>
            <person name="Petersen F."/>
            <person name="Wong J."/>
        </authorList>
    </citation>
    <scope>NUCLEOTIDE SEQUENCE</scope>
    <source>
        <strain evidence="2">GSM-AAB239-AS_SAM_17_03QT</strain>
        <tissue evidence="2">Leaf</tissue>
    </source>
</reference>
<accession>A0AAX6HP41</accession>
<evidence type="ECO:0000256" key="1">
    <source>
        <dbReference type="SAM" id="MobiDB-lite"/>
    </source>
</evidence>
<feature type="compositionally biased region" description="Basic residues" evidence="1">
    <location>
        <begin position="63"/>
        <end position="79"/>
    </location>
</feature>
<dbReference type="Proteomes" id="UP001140949">
    <property type="component" value="Unassembled WGS sequence"/>
</dbReference>
<proteinExistence type="predicted"/>
<dbReference type="AlphaFoldDB" id="A0AAX6HP41"/>
<evidence type="ECO:0000313" key="2">
    <source>
        <dbReference type="EMBL" id="KAJ6842562.1"/>
    </source>
</evidence>
<name>A0AAX6HP41_IRIPA</name>
<keyword evidence="3" id="KW-1185">Reference proteome</keyword>
<dbReference type="EMBL" id="JANAVB010007552">
    <property type="protein sequence ID" value="KAJ6842562.1"/>
    <property type="molecule type" value="Genomic_DNA"/>
</dbReference>
<comment type="caution">
    <text evidence="2">The sequence shown here is derived from an EMBL/GenBank/DDBJ whole genome shotgun (WGS) entry which is preliminary data.</text>
</comment>
<feature type="compositionally biased region" description="Acidic residues" evidence="1">
    <location>
        <begin position="16"/>
        <end position="43"/>
    </location>
</feature>